<feature type="domain" description="Peptidase A2" evidence="3">
    <location>
        <begin position="51"/>
        <end position="87"/>
    </location>
</feature>
<accession>A0A9X1KZL0</accession>
<dbReference type="InterPro" id="IPR001995">
    <property type="entry name" value="Peptidase_A2_cat"/>
</dbReference>
<evidence type="ECO:0000259" key="3">
    <source>
        <dbReference type="PROSITE" id="PS50175"/>
    </source>
</evidence>
<dbReference type="PROSITE" id="PS50175">
    <property type="entry name" value="ASP_PROT_RETROV"/>
    <property type="match status" value="1"/>
</dbReference>
<protein>
    <submittedName>
        <fullName evidence="4">Aspartyl protease family protein</fullName>
    </submittedName>
</protein>
<dbReference type="Gene3D" id="2.40.70.10">
    <property type="entry name" value="Acid Proteases"/>
    <property type="match status" value="2"/>
</dbReference>
<keyword evidence="5" id="KW-1185">Reference proteome</keyword>
<dbReference type="Pfam" id="PF00595">
    <property type="entry name" value="PDZ"/>
    <property type="match status" value="1"/>
</dbReference>
<organism evidence="4 5">
    <name type="scientific">Fulvivirga sedimenti</name>
    <dbReference type="NCBI Taxonomy" id="2879465"/>
    <lineage>
        <taxon>Bacteria</taxon>
        <taxon>Pseudomonadati</taxon>
        <taxon>Bacteroidota</taxon>
        <taxon>Cytophagia</taxon>
        <taxon>Cytophagales</taxon>
        <taxon>Fulvivirgaceae</taxon>
        <taxon>Fulvivirga</taxon>
    </lineage>
</organism>
<sequence>MAFICLWIHLPSQGQILGFQIEDNAKKITIPFEIYNNLIVVPVVVNNRLPLRFILDTGVRTTILTEKTFSDLLNLEYNKKYTIAGIGETPLIEAYITNGVRLTLPGVSGDGHAMLVLEEDYLELRNYLGTEVHGIMGYELFSRFIVGVDYDKRVLTITTPNEFKKRRKWLTIPISVEDTKPYVHGRISYVDAPTDTIGLKLLIDTGASHGLILNQETDPAIHIPEKNIKTSLGRGLGGRLDGKLAKLQSFSIGGACWEDVIATFPNEGYLLDSLTGNTVFRNGSVGGDILSRFKIVFNFPLEEIYVKPGRQFKKDFTYNLSGITVKAIGSNLNQYEIVEVRENSVASESGLKEGDRLISINHVDTNQMELGKVISILNSKPKKKLLIEISRNGQRLRHSIILENRL</sequence>
<keyword evidence="1" id="KW-0378">Hydrolase</keyword>
<feature type="domain" description="PDZ" evidence="2">
    <location>
        <begin position="322"/>
        <end position="392"/>
    </location>
</feature>
<reference evidence="4" key="1">
    <citation type="submission" date="2021-09" db="EMBL/GenBank/DDBJ databases">
        <title>Fulvivirga sp. isolated from coastal sediment.</title>
        <authorList>
            <person name="Yu H."/>
        </authorList>
    </citation>
    <scope>NUCLEOTIDE SEQUENCE</scope>
    <source>
        <strain evidence="4">1062</strain>
    </source>
</reference>
<dbReference type="InterPro" id="IPR001478">
    <property type="entry name" value="PDZ"/>
</dbReference>
<dbReference type="GO" id="GO:0004190">
    <property type="term" value="F:aspartic-type endopeptidase activity"/>
    <property type="evidence" value="ECO:0007669"/>
    <property type="project" value="InterPro"/>
</dbReference>
<dbReference type="AlphaFoldDB" id="A0A9X1KZL0"/>
<dbReference type="InterPro" id="IPR021109">
    <property type="entry name" value="Peptidase_aspartic_dom_sf"/>
</dbReference>
<evidence type="ECO:0000259" key="2">
    <source>
        <dbReference type="PROSITE" id="PS50106"/>
    </source>
</evidence>
<evidence type="ECO:0000313" key="5">
    <source>
        <dbReference type="Proteomes" id="UP001139409"/>
    </source>
</evidence>
<name>A0A9X1KZL0_9BACT</name>
<dbReference type="Pfam" id="PF13650">
    <property type="entry name" value="Asp_protease_2"/>
    <property type="match status" value="2"/>
</dbReference>
<dbReference type="InterPro" id="IPR036034">
    <property type="entry name" value="PDZ_sf"/>
</dbReference>
<dbReference type="SMART" id="SM00228">
    <property type="entry name" value="PDZ"/>
    <property type="match status" value="1"/>
</dbReference>
<dbReference type="EMBL" id="JAIXNE010000006">
    <property type="protein sequence ID" value="MCA6078395.1"/>
    <property type="molecule type" value="Genomic_DNA"/>
</dbReference>
<gene>
    <name evidence="4" type="ORF">LDX50_26215</name>
</gene>
<keyword evidence="4" id="KW-0645">Protease</keyword>
<comment type="caution">
    <text evidence="4">The sequence shown here is derived from an EMBL/GenBank/DDBJ whole genome shotgun (WGS) entry which is preliminary data.</text>
</comment>
<dbReference type="PROSITE" id="PS50106">
    <property type="entry name" value="PDZ"/>
    <property type="match status" value="1"/>
</dbReference>
<evidence type="ECO:0000256" key="1">
    <source>
        <dbReference type="ARBA" id="ARBA00022801"/>
    </source>
</evidence>
<dbReference type="RefSeq" id="WP_225699255.1">
    <property type="nucleotide sequence ID" value="NZ_JAIXNE010000006.1"/>
</dbReference>
<dbReference type="Proteomes" id="UP001139409">
    <property type="component" value="Unassembled WGS sequence"/>
</dbReference>
<dbReference type="SUPFAM" id="SSF50156">
    <property type="entry name" value="PDZ domain-like"/>
    <property type="match status" value="1"/>
</dbReference>
<dbReference type="GO" id="GO:0006508">
    <property type="term" value="P:proteolysis"/>
    <property type="evidence" value="ECO:0007669"/>
    <property type="project" value="UniProtKB-KW"/>
</dbReference>
<evidence type="ECO:0000313" key="4">
    <source>
        <dbReference type="EMBL" id="MCA6078395.1"/>
    </source>
</evidence>
<dbReference type="Gene3D" id="2.30.42.10">
    <property type="match status" value="1"/>
</dbReference>
<dbReference type="SUPFAM" id="SSF50630">
    <property type="entry name" value="Acid proteases"/>
    <property type="match status" value="1"/>
</dbReference>
<proteinExistence type="predicted"/>